<proteinExistence type="predicted"/>
<evidence type="ECO:0000313" key="4">
    <source>
        <dbReference type="Proteomes" id="UP000663828"/>
    </source>
</evidence>
<keyword evidence="4" id="KW-1185">Reference proteome</keyword>
<organism evidence="2 4">
    <name type="scientific">Adineta ricciae</name>
    <name type="common">Rotifer</name>
    <dbReference type="NCBI Taxonomy" id="249248"/>
    <lineage>
        <taxon>Eukaryota</taxon>
        <taxon>Metazoa</taxon>
        <taxon>Spiralia</taxon>
        <taxon>Gnathifera</taxon>
        <taxon>Rotifera</taxon>
        <taxon>Eurotatoria</taxon>
        <taxon>Bdelloidea</taxon>
        <taxon>Adinetida</taxon>
        <taxon>Adinetidae</taxon>
        <taxon>Adineta</taxon>
    </lineage>
</organism>
<name>A0A814XDV9_ADIRI</name>
<feature type="transmembrane region" description="Helical" evidence="1">
    <location>
        <begin position="466"/>
        <end position="484"/>
    </location>
</feature>
<sequence>MMTSICRRMMFSLKNYFRHLNLFQPVADSGEEENEQQRHFNILVTRVYIVLLIFLLIGFALFTKFKVETTIMKLQNPTEKQFDVLPIDADCPCSQISLSYGEFISLHANLHEICRSEFVSNRWIKAIFSGSNSTYFNVKDFRTFGTAQFQALSGFCNISYSYLQQHIDLFKRTMLISTHIRSKINFQQEIQLTLAQFKQTVSRPFATQLKFVRQMIMNNRLVSGLQTNFHISYSAKYHPAIYAATYNRINKTSCNCLVDSECSSNAVFDSIFGAQTQYQSGNITIIPGLASGCLPMGSILASTLECFYNQTCLDELISFFPTKEKFSAMIVNNQSRFKPFTIVRSIVNDLMVEDWITDVSYTKYFNGCASLLCTYVKVKRQTWQFVLTQLISLLAALIMVLQILVPIIVRIVMDKINKVVYPKISLRIRLQELEKTAKKSIIELNLFKSFPSNDRQVRHQCYATRLYIILIVLSFSTLTLYNITIKRIRYHTITNPSEFEYLNLEKDYLDDLTCSCTSLSTSYSSFLTIQPHYHHLCSSYLITSQWIEFVRPKQFDKPILFEYEHNAATYFQTLAMLCEQAKIIINNTLDDSLQRRIVGLHVMRSDFFHKQMIQLIHNWKDSTISQFKRSINITQLTISTNQVMNRQNIFYQYSSKGKQVITEPRQYDKCSCAYEKCQTLMKIYHHRDSNDFFLIPNFFVGCYPIDALLQSTLECFYNQLCNEKLHSYFTSSSIESWTFPALNSSLNSANETIQSIVDKLMVDDNWLQNTNFTSYYSNCAPSSCVIEYMDRYHILTILIIVSGIFSGLSFALQKFIWVGLHIIEKLFEGNSFQSFLNYIRTLFNWSDTKKVTNRLHVILVILALYSLYMYHAFRSDLITVETEKPKLNAYQELVAEHADTLHCYCSEISIQYRSFLNITPRFHPMCSRNIVKELWNIISTISFNDYAKNFTAKYGYVGVGYLLGIDRLCKLSKEILVEALNQLLTSHFVNNQLLSEASLTEHIRLTINDFQIRVPRTLTNIYALTRLAVTANHLMNTYGSSWVFVEQQDLSYSSTLHSVPVVEQDCNCGLTAMCMKEVFGINFGCYITETMWQSPIKCLYDRKCLDIRNKTNPLDNSSERSRFPINSSFELVLNELMMENLDNNESYEDYFANCEPFLCTHSIQNNNLIEGITVLISLYGGVVIICHSIAVVLIKLLQRRPTEITPTTD</sequence>
<dbReference type="OrthoDB" id="10060509at2759"/>
<feature type="transmembrane region" description="Helical" evidence="1">
    <location>
        <begin position="43"/>
        <end position="62"/>
    </location>
</feature>
<evidence type="ECO:0000313" key="2">
    <source>
        <dbReference type="EMBL" id="CAF1215080.1"/>
    </source>
</evidence>
<dbReference type="Proteomes" id="UP000663852">
    <property type="component" value="Unassembled WGS sequence"/>
</dbReference>
<keyword evidence="1" id="KW-1133">Transmembrane helix</keyword>
<comment type="caution">
    <text evidence="2">The sequence shown here is derived from an EMBL/GenBank/DDBJ whole genome shotgun (WGS) entry which is preliminary data.</text>
</comment>
<dbReference type="AlphaFoldDB" id="A0A814XDV9"/>
<reference evidence="2" key="1">
    <citation type="submission" date="2021-02" db="EMBL/GenBank/DDBJ databases">
        <authorList>
            <person name="Nowell W R."/>
        </authorList>
    </citation>
    <scope>NUCLEOTIDE SEQUENCE</scope>
</reference>
<dbReference type="EMBL" id="CAJNOR010001885">
    <property type="protein sequence ID" value="CAF1215080.1"/>
    <property type="molecule type" value="Genomic_DNA"/>
</dbReference>
<dbReference type="Proteomes" id="UP000663828">
    <property type="component" value="Unassembled WGS sequence"/>
</dbReference>
<feature type="transmembrane region" description="Helical" evidence="1">
    <location>
        <begin position="855"/>
        <end position="873"/>
    </location>
</feature>
<keyword evidence="1" id="KW-0472">Membrane</keyword>
<feature type="transmembrane region" description="Helical" evidence="1">
    <location>
        <begin position="390"/>
        <end position="413"/>
    </location>
</feature>
<feature type="transmembrane region" description="Helical" evidence="1">
    <location>
        <begin position="1172"/>
        <end position="1194"/>
    </location>
</feature>
<feature type="transmembrane region" description="Helical" evidence="1">
    <location>
        <begin position="792"/>
        <end position="812"/>
    </location>
</feature>
<evidence type="ECO:0000313" key="3">
    <source>
        <dbReference type="EMBL" id="CAF1269673.1"/>
    </source>
</evidence>
<dbReference type="EMBL" id="CAJNOJ010000192">
    <property type="protein sequence ID" value="CAF1269673.1"/>
    <property type="molecule type" value="Genomic_DNA"/>
</dbReference>
<evidence type="ECO:0000256" key="1">
    <source>
        <dbReference type="SAM" id="Phobius"/>
    </source>
</evidence>
<protein>
    <submittedName>
        <fullName evidence="2">Uncharacterized protein</fullName>
    </submittedName>
</protein>
<accession>A0A814XDV9</accession>
<keyword evidence="1" id="KW-0812">Transmembrane</keyword>
<gene>
    <name evidence="3" type="ORF">EDS130_LOCUS28961</name>
    <name evidence="2" type="ORF">XAT740_LOCUS24404</name>
</gene>